<dbReference type="AlphaFoldDB" id="A0A558FN14"/>
<evidence type="ECO:0000256" key="1">
    <source>
        <dbReference type="SAM" id="Phobius"/>
    </source>
</evidence>
<organism evidence="3 4">
    <name type="scientific">Haloferax volcanii</name>
    <name type="common">Halobacterium volcanii</name>
    <dbReference type="NCBI Taxonomy" id="2246"/>
    <lineage>
        <taxon>Archaea</taxon>
        <taxon>Methanobacteriati</taxon>
        <taxon>Methanobacteriota</taxon>
        <taxon>Stenosarchaea group</taxon>
        <taxon>Halobacteria</taxon>
        <taxon>Halobacteriales</taxon>
        <taxon>Haloferacaceae</taxon>
        <taxon>Haloferax</taxon>
    </lineage>
</organism>
<feature type="transmembrane region" description="Helical" evidence="1">
    <location>
        <begin position="195"/>
        <end position="220"/>
    </location>
</feature>
<sequence>LLTGVEFIAVMIGLFGIAEGLRKYSQGINSGNDRVDQEITGVFPSLSDLRSIAPVSVGSGILGSFIGAIPGAGGDIAAFITYNEATRWLKDSVPSFGEGNVRGVAAAESGNNASTGGALIPTLTLGIPGDSVSAILIGALLVHDVNPGPGLYQEEPVLLYTIFVGFLLIYVFILIFGMLGANYWARLINIPKSHIWPVILVLCVIGAIALRGNVFDAWIMLGAGVLGYAMRLRGYPLAPMVLGLILAPIAEENLRRSLVLSGGSPTIFLTSPIALVIILLGLGAIALPAVRSIRANA</sequence>
<evidence type="ECO:0000313" key="3">
    <source>
        <dbReference type="EMBL" id="TVT86913.1"/>
    </source>
</evidence>
<evidence type="ECO:0000313" key="4">
    <source>
        <dbReference type="Proteomes" id="UP000320212"/>
    </source>
</evidence>
<proteinExistence type="predicted"/>
<reference evidence="3 4" key="1">
    <citation type="submission" date="2019-07" db="EMBL/GenBank/DDBJ databases">
        <title>Draft genome sequence of Haloferax volcanii SS0101, isolated from salt farm in Samut Sakhon, Thailand.</title>
        <authorList>
            <person name="Wanthongcharoen S."/>
            <person name="Yamprayoonswat W."/>
            <person name="Ruangsuj P."/>
            <person name="Thongpramul N."/>
            <person name="Jumpathong W."/>
            <person name="Sittihan S."/>
            <person name="Kanjanavas P."/>
            <person name="Yasawong M."/>
        </authorList>
    </citation>
    <scope>NUCLEOTIDE SEQUENCE [LARGE SCALE GENOMIC DNA]</scope>
    <source>
        <strain evidence="3 4">SS0101</strain>
    </source>
</reference>
<gene>
    <name evidence="3" type="ORF">FQA18_19515</name>
</gene>
<keyword evidence="1" id="KW-0472">Membrane</keyword>
<evidence type="ECO:0000259" key="2">
    <source>
        <dbReference type="Pfam" id="PF01970"/>
    </source>
</evidence>
<keyword evidence="1" id="KW-1133">Transmembrane helix</keyword>
<feature type="transmembrane region" description="Helical" evidence="1">
    <location>
        <begin position="232"/>
        <end position="250"/>
    </location>
</feature>
<feature type="domain" description="DUF112" evidence="2">
    <location>
        <begin position="1"/>
        <end position="242"/>
    </location>
</feature>
<dbReference type="RefSeq" id="WP_186372544.1">
    <property type="nucleotide sequence ID" value="NZ_VMTR01000352.1"/>
</dbReference>
<keyword evidence="1" id="KW-0812">Transmembrane</keyword>
<accession>A0A558FN14</accession>
<feature type="non-terminal residue" evidence="3">
    <location>
        <position position="1"/>
    </location>
</feature>
<dbReference type="PANTHER" id="PTHR35342">
    <property type="entry name" value="TRICARBOXYLIC TRANSPORT PROTEIN"/>
    <property type="match status" value="1"/>
</dbReference>
<feature type="transmembrane region" description="Helical" evidence="1">
    <location>
        <begin position="270"/>
        <end position="290"/>
    </location>
</feature>
<dbReference type="InterPro" id="IPR002823">
    <property type="entry name" value="DUF112_TM"/>
</dbReference>
<dbReference type="Pfam" id="PF01970">
    <property type="entry name" value="TctA"/>
    <property type="match status" value="1"/>
</dbReference>
<protein>
    <submittedName>
        <fullName evidence="3">C4-dicarboxylate ABC transporter permease</fullName>
    </submittedName>
</protein>
<dbReference type="PANTHER" id="PTHR35342:SF5">
    <property type="entry name" value="TRICARBOXYLIC TRANSPORT PROTEIN"/>
    <property type="match status" value="1"/>
</dbReference>
<dbReference type="Proteomes" id="UP000320212">
    <property type="component" value="Unassembled WGS sequence"/>
</dbReference>
<comment type="caution">
    <text evidence="3">The sequence shown here is derived from an EMBL/GenBank/DDBJ whole genome shotgun (WGS) entry which is preliminary data.</text>
</comment>
<dbReference type="EMBL" id="VMTR01000352">
    <property type="protein sequence ID" value="TVT86913.1"/>
    <property type="molecule type" value="Genomic_DNA"/>
</dbReference>
<name>A0A558FN14_HALVO</name>
<feature type="transmembrane region" description="Helical" evidence="1">
    <location>
        <begin position="157"/>
        <end position="183"/>
    </location>
</feature>